<evidence type="ECO:0000313" key="1">
    <source>
        <dbReference type="EMBL" id="OWK45678.1"/>
    </source>
</evidence>
<evidence type="ECO:0000313" key="2">
    <source>
        <dbReference type="Proteomes" id="UP000214646"/>
    </source>
</evidence>
<reference evidence="2" key="1">
    <citation type="submission" date="2017-06" db="EMBL/GenBank/DDBJ databases">
        <title>Genome analysis of Fimbriiglobus ruber SP5, the first member of the order Planctomycetales with confirmed chitinolytic capability.</title>
        <authorList>
            <person name="Ravin N.V."/>
            <person name="Rakitin A.L."/>
            <person name="Ivanova A.A."/>
            <person name="Beletsky A.V."/>
            <person name="Kulichevskaya I.S."/>
            <person name="Mardanov A.V."/>
            <person name="Dedysh S.N."/>
        </authorList>
    </citation>
    <scope>NUCLEOTIDE SEQUENCE [LARGE SCALE GENOMIC DNA]</scope>
    <source>
        <strain evidence="2">SP5</strain>
    </source>
</reference>
<sequence>MIELRCDKISPGLRASEAIAEFADTTGKVHYIRVERDFLSESNGVYFLPIGMVKLEQNSNRALIELPHEAETGANRIWVIPNQLQQHREAVA</sequence>
<keyword evidence="2" id="KW-1185">Reference proteome</keyword>
<dbReference type="EMBL" id="NIDE01000002">
    <property type="protein sequence ID" value="OWK45678.1"/>
    <property type="molecule type" value="Genomic_DNA"/>
</dbReference>
<comment type="caution">
    <text evidence="1">The sequence shown here is derived from an EMBL/GenBank/DDBJ whole genome shotgun (WGS) entry which is preliminary data.</text>
</comment>
<organism evidence="1 2">
    <name type="scientific">Fimbriiglobus ruber</name>
    <dbReference type="NCBI Taxonomy" id="1908690"/>
    <lineage>
        <taxon>Bacteria</taxon>
        <taxon>Pseudomonadati</taxon>
        <taxon>Planctomycetota</taxon>
        <taxon>Planctomycetia</taxon>
        <taxon>Gemmatales</taxon>
        <taxon>Gemmataceae</taxon>
        <taxon>Fimbriiglobus</taxon>
    </lineage>
</organism>
<protein>
    <submittedName>
        <fullName evidence="1">Uncharacterized protein</fullName>
    </submittedName>
</protein>
<gene>
    <name evidence="1" type="ORF">FRUB_02009</name>
</gene>
<dbReference type="AlphaFoldDB" id="A0A225E4F1"/>
<name>A0A225E4F1_9BACT</name>
<dbReference type="OrthoDB" id="276717at2"/>
<proteinExistence type="predicted"/>
<accession>A0A225E4F1</accession>
<dbReference type="RefSeq" id="WP_088253368.1">
    <property type="nucleotide sequence ID" value="NZ_NIDE01000002.1"/>
</dbReference>
<dbReference type="Proteomes" id="UP000214646">
    <property type="component" value="Unassembled WGS sequence"/>
</dbReference>